<proteinExistence type="predicted"/>
<evidence type="ECO:0000256" key="2">
    <source>
        <dbReference type="ARBA" id="ARBA00022723"/>
    </source>
</evidence>
<dbReference type="SMART" id="SM00704">
    <property type="entry name" value="ZnF_CDGSH"/>
    <property type="match status" value="2"/>
</dbReference>
<feature type="domain" description="Iron-binding zinc finger CDGSH type" evidence="5">
    <location>
        <begin position="10"/>
        <end position="47"/>
    </location>
</feature>
<keyword evidence="3" id="KW-0408">Iron</keyword>
<dbReference type="Pfam" id="PF09360">
    <property type="entry name" value="zf-CDGSH"/>
    <property type="match status" value="2"/>
</dbReference>
<keyword evidence="1" id="KW-0001">2Fe-2S</keyword>
<dbReference type="PANTHER" id="PTHR46491">
    <property type="entry name" value="CDGSH IRON SULFUR DOMAIN PROTEIN HOMOLOG"/>
    <property type="match status" value="1"/>
</dbReference>
<keyword evidence="2" id="KW-0479">Metal-binding</keyword>
<dbReference type="PANTHER" id="PTHR46491:SF3">
    <property type="entry name" value="CDGSH IRON-SULFUR DOMAIN-CONTAINING PROTEIN 3, MITOCHONDRIAL"/>
    <property type="match status" value="1"/>
</dbReference>
<name>A0ABV9HVY3_9FLAO</name>
<gene>
    <name evidence="6" type="ORF">ACFO3O_09545</name>
</gene>
<evidence type="ECO:0000313" key="6">
    <source>
        <dbReference type="EMBL" id="MFC4634149.1"/>
    </source>
</evidence>
<dbReference type="InterPro" id="IPR018967">
    <property type="entry name" value="FeS-contain_CDGSH-typ"/>
</dbReference>
<organism evidence="6 7">
    <name type="scientific">Dokdonia ponticola</name>
    <dbReference type="NCBI Taxonomy" id="2041041"/>
    <lineage>
        <taxon>Bacteria</taxon>
        <taxon>Pseudomonadati</taxon>
        <taxon>Bacteroidota</taxon>
        <taxon>Flavobacteriia</taxon>
        <taxon>Flavobacteriales</taxon>
        <taxon>Flavobacteriaceae</taxon>
        <taxon>Dokdonia</taxon>
    </lineage>
</organism>
<keyword evidence="4" id="KW-0411">Iron-sulfur</keyword>
<feature type="domain" description="Iron-binding zinc finger CDGSH type" evidence="5">
    <location>
        <begin position="51"/>
        <end position="79"/>
    </location>
</feature>
<evidence type="ECO:0000313" key="7">
    <source>
        <dbReference type="Proteomes" id="UP001596043"/>
    </source>
</evidence>
<accession>A0ABV9HVY3</accession>
<dbReference type="InterPro" id="IPR052950">
    <property type="entry name" value="CISD"/>
</dbReference>
<dbReference type="InterPro" id="IPR042216">
    <property type="entry name" value="MitoNEET_CISD"/>
</dbReference>
<protein>
    <submittedName>
        <fullName evidence="6">CDGSH iron-sulfur domain-containing protein</fullName>
    </submittedName>
</protein>
<evidence type="ECO:0000256" key="4">
    <source>
        <dbReference type="ARBA" id="ARBA00023014"/>
    </source>
</evidence>
<comment type="caution">
    <text evidence="6">The sequence shown here is derived from an EMBL/GenBank/DDBJ whole genome shotgun (WGS) entry which is preliminary data.</text>
</comment>
<evidence type="ECO:0000256" key="3">
    <source>
        <dbReference type="ARBA" id="ARBA00023004"/>
    </source>
</evidence>
<evidence type="ECO:0000259" key="5">
    <source>
        <dbReference type="SMART" id="SM00704"/>
    </source>
</evidence>
<dbReference type="EMBL" id="JBHSFV010000005">
    <property type="protein sequence ID" value="MFC4634149.1"/>
    <property type="molecule type" value="Genomic_DNA"/>
</dbReference>
<dbReference type="Gene3D" id="3.40.5.90">
    <property type="entry name" value="CDGSH iron-sulfur domain, mitoNEET-type"/>
    <property type="match status" value="2"/>
</dbReference>
<dbReference type="Proteomes" id="UP001596043">
    <property type="component" value="Unassembled WGS sequence"/>
</dbReference>
<keyword evidence="7" id="KW-1185">Reference proteome</keyword>
<evidence type="ECO:0000256" key="1">
    <source>
        <dbReference type="ARBA" id="ARBA00022714"/>
    </source>
</evidence>
<dbReference type="RefSeq" id="WP_379978376.1">
    <property type="nucleotide sequence ID" value="NZ_JBHSFV010000005.1"/>
</dbReference>
<reference evidence="7" key="1">
    <citation type="journal article" date="2019" name="Int. J. Syst. Evol. Microbiol.">
        <title>The Global Catalogue of Microorganisms (GCM) 10K type strain sequencing project: providing services to taxonomists for standard genome sequencing and annotation.</title>
        <authorList>
            <consortium name="The Broad Institute Genomics Platform"/>
            <consortium name="The Broad Institute Genome Sequencing Center for Infectious Disease"/>
            <person name="Wu L."/>
            <person name="Ma J."/>
        </authorList>
    </citation>
    <scope>NUCLEOTIDE SEQUENCE [LARGE SCALE GENOMIC DNA]</scope>
    <source>
        <strain evidence="7">YJ-61-S</strain>
    </source>
</reference>
<sequence length="80" mass="8690">MEDNKKRGGDAPIACDVEAGKKYSWCTCGHSENQPFCDGSHKAAESTPSLRFEATETKTAYLCTCKLTKNPPYCDGSHNG</sequence>